<evidence type="ECO:0000259" key="8">
    <source>
        <dbReference type="Pfam" id="PF02492"/>
    </source>
</evidence>
<dbReference type="PIRSF" id="PIRSF005624">
    <property type="entry name" value="Ni-bind_GTPase"/>
    <property type="match status" value="1"/>
</dbReference>
<dbReference type="InterPro" id="IPR004392">
    <property type="entry name" value="Hyd_mat_HypB"/>
</dbReference>
<dbReference type="GO" id="GO:0016151">
    <property type="term" value="F:nickel cation binding"/>
    <property type="evidence" value="ECO:0007669"/>
    <property type="project" value="InterPro"/>
</dbReference>
<dbReference type="Proteomes" id="UP000885753">
    <property type="component" value="Unassembled WGS sequence"/>
</dbReference>
<keyword evidence="5" id="KW-0378">Hydrolase</keyword>
<evidence type="ECO:0000256" key="5">
    <source>
        <dbReference type="ARBA" id="ARBA00022801"/>
    </source>
</evidence>
<keyword evidence="7" id="KW-0342">GTP-binding</keyword>
<dbReference type="GO" id="GO:0005525">
    <property type="term" value="F:GTP binding"/>
    <property type="evidence" value="ECO:0007669"/>
    <property type="project" value="UniProtKB-KW"/>
</dbReference>
<dbReference type="NCBIfam" id="TIGR00073">
    <property type="entry name" value="hypB"/>
    <property type="match status" value="1"/>
</dbReference>
<dbReference type="GO" id="GO:0008270">
    <property type="term" value="F:zinc ion binding"/>
    <property type="evidence" value="ECO:0007669"/>
    <property type="project" value="TreeGrafter"/>
</dbReference>
<keyword evidence="6" id="KW-0862">Zinc</keyword>
<evidence type="ECO:0000256" key="7">
    <source>
        <dbReference type="ARBA" id="ARBA00023134"/>
    </source>
</evidence>
<accession>A0A7C2MHN0</accession>
<comment type="similarity">
    <text evidence="1">Belongs to the SIMIBI class G3E GTPase family. HypB/HupM subfamily.</text>
</comment>
<keyword evidence="3" id="KW-0479">Metal-binding</keyword>
<proteinExistence type="inferred from homology"/>
<dbReference type="PANTHER" id="PTHR30134">
    <property type="entry name" value="HYDROGENASE PROTEIN ASSEMBLY PROTEIN, NICKEL CHAPERONE"/>
    <property type="match status" value="1"/>
</dbReference>
<evidence type="ECO:0000256" key="4">
    <source>
        <dbReference type="ARBA" id="ARBA00022741"/>
    </source>
</evidence>
<keyword evidence="2" id="KW-0533">Nickel</keyword>
<feature type="domain" description="CobW/HypB/UreG nucleotide-binding" evidence="8">
    <location>
        <begin position="37"/>
        <end position="132"/>
    </location>
</feature>
<evidence type="ECO:0000256" key="1">
    <source>
        <dbReference type="ARBA" id="ARBA00006211"/>
    </source>
</evidence>
<organism evidence="9">
    <name type="scientific">Salinimicrobium catena</name>
    <dbReference type="NCBI Taxonomy" id="390640"/>
    <lineage>
        <taxon>Bacteria</taxon>
        <taxon>Pseudomonadati</taxon>
        <taxon>Bacteroidota</taxon>
        <taxon>Flavobacteriia</taxon>
        <taxon>Flavobacteriales</taxon>
        <taxon>Flavobacteriaceae</taxon>
        <taxon>Salinimicrobium</taxon>
    </lineage>
</organism>
<reference evidence="9" key="1">
    <citation type="journal article" date="2020" name="mSystems">
        <title>Genome- and Community-Level Interaction Insights into Carbon Utilization and Element Cycling Functions of Hydrothermarchaeota in Hydrothermal Sediment.</title>
        <authorList>
            <person name="Zhou Z."/>
            <person name="Liu Y."/>
            <person name="Xu W."/>
            <person name="Pan J."/>
            <person name="Luo Z.H."/>
            <person name="Li M."/>
        </authorList>
    </citation>
    <scope>NUCLEOTIDE SEQUENCE [LARGE SCALE GENOMIC DNA]</scope>
    <source>
        <strain evidence="9">SpSt-1235</strain>
    </source>
</reference>
<dbReference type="Pfam" id="PF02492">
    <property type="entry name" value="cobW"/>
    <property type="match status" value="1"/>
</dbReference>
<evidence type="ECO:0000256" key="6">
    <source>
        <dbReference type="ARBA" id="ARBA00022833"/>
    </source>
</evidence>
<dbReference type="EMBL" id="DSEE01000523">
    <property type="protein sequence ID" value="HER40997.1"/>
    <property type="molecule type" value="Genomic_DNA"/>
</dbReference>
<keyword evidence="4" id="KW-0547">Nucleotide-binding</keyword>
<dbReference type="InterPro" id="IPR027417">
    <property type="entry name" value="P-loop_NTPase"/>
</dbReference>
<dbReference type="GO" id="GO:0051604">
    <property type="term" value="P:protein maturation"/>
    <property type="evidence" value="ECO:0007669"/>
    <property type="project" value="InterPro"/>
</dbReference>
<dbReference type="Gene3D" id="3.40.50.300">
    <property type="entry name" value="P-loop containing nucleotide triphosphate hydrolases"/>
    <property type="match status" value="1"/>
</dbReference>
<dbReference type="InterPro" id="IPR003495">
    <property type="entry name" value="CobW/HypB/UreG_nucleotide-bd"/>
</dbReference>
<feature type="non-terminal residue" evidence="9">
    <location>
        <position position="162"/>
    </location>
</feature>
<dbReference type="SUPFAM" id="SSF52540">
    <property type="entry name" value="P-loop containing nucleoside triphosphate hydrolases"/>
    <property type="match status" value="1"/>
</dbReference>
<evidence type="ECO:0000313" key="9">
    <source>
        <dbReference type="EMBL" id="HER40997.1"/>
    </source>
</evidence>
<dbReference type="GO" id="GO:0003924">
    <property type="term" value="F:GTPase activity"/>
    <property type="evidence" value="ECO:0007669"/>
    <property type="project" value="InterPro"/>
</dbReference>
<gene>
    <name evidence="9" type="primary">hypB</name>
    <name evidence="9" type="ORF">ENO10_07235</name>
</gene>
<sequence>MTKKIRLIDIKEEILSENKGLAEKIRASLRKQNVLLINIMGSPGSGKTSLILKTLEEIGSNYKIAVIEADIETMIDAENVSRLNVPVVQLHTGGFCHVDANMLEKAIESLSLDKLDLVILENVGNLVCPAESDTGALKNIAILSVPEGDDKPLKYPLMFAVC</sequence>
<evidence type="ECO:0000256" key="2">
    <source>
        <dbReference type="ARBA" id="ARBA00022596"/>
    </source>
</evidence>
<dbReference type="PANTHER" id="PTHR30134:SF2">
    <property type="entry name" value="HYDROGENASE MATURATION FACTOR HYPB"/>
    <property type="match status" value="1"/>
</dbReference>
<evidence type="ECO:0000256" key="3">
    <source>
        <dbReference type="ARBA" id="ARBA00022723"/>
    </source>
</evidence>
<protein>
    <submittedName>
        <fullName evidence="9">Hydrogenase accessory protein HypB</fullName>
    </submittedName>
</protein>
<name>A0A7C2MHN0_9FLAO</name>
<dbReference type="AlphaFoldDB" id="A0A7C2MHN0"/>
<comment type="caution">
    <text evidence="9">The sequence shown here is derived from an EMBL/GenBank/DDBJ whole genome shotgun (WGS) entry which is preliminary data.</text>
</comment>